<dbReference type="GO" id="GO:0004222">
    <property type="term" value="F:metalloendopeptidase activity"/>
    <property type="evidence" value="ECO:0007669"/>
    <property type="project" value="InterPro"/>
</dbReference>
<dbReference type="AlphaFoldDB" id="A0A6L5JZZ4"/>
<evidence type="ECO:0000313" key="11">
    <source>
        <dbReference type="Proteomes" id="UP000480275"/>
    </source>
</evidence>
<feature type="transmembrane region" description="Helical" evidence="8">
    <location>
        <begin position="141"/>
        <end position="162"/>
    </location>
</feature>
<feature type="domain" description="Peptidase M48" evidence="9">
    <location>
        <begin position="219"/>
        <end position="431"/>
    </location>
</feature>
<dbReference type="InterPro" id="IPR051156">
    <property type="entry name" value="Mito/Outer_Membr_Metalloprot"/>
</dbReference>
<dbReference type="CDD" id="cd07332">
    <property type="entry name" value="M48C_Oma1_like"/>
    <property type="match status" value="1"/>
</dbReference>
<evidence type="ECO:0000256" key="5">
    <source>
        <dbReference type="ARBA" id="ARBA00022833"/>
    </source>
</evidence>
<evidence type="ECO:0000256" key="4">
    <source>
        <dbReference type="ARBA" id="ARBA00022801"/>
    </source>
</evidence>
<feature type="region of interest" description="Disordered" evidence="7">
    <location>
        <begin position="352"/>
        <end position="422"/>
    </location>
</feature>
<keyword evidence="8" id="KW-1133">Transmembrane helix</keyword>
<keyword evidence="2" id="KW-0645">Protease</keyword>
<keyword evidence="8" id="KW-0472">Membrane</keyword>
<evidence type="ECO:0000256" key="8">
    <source>
        <dbReference type="SAM" id="Phobius"/>
    </source>
</evidence>
<feature type="compositionally biased region" description="Low complexity" evidence="7">
    <location>
        <begin position="352"/>
        <end position="366"/>
    </location>
</feature>
<keyword evidence="8" id="KW-0812">Transmembrane</keyword>
<evidence type="ECO:0000256" key="6">
    <source>
        <dbReference type="ARBA" id="ARBA00023049"/>
    </source>
</evidence>
<dbReference type="GO" id="GO:0046872">
    <property type="term" value="F:metal ion binding"/>
    <property type="evidence" value="ECO:0007669"/>
    <property type="project" value="UniProtKB-KW"/>
</dbReference>
<keyword evidence="4" id="KW-0378">Hydrolase</keyword>
<dbReference type="GO" id="GO:0051603">
    <property type="term" value="P:proteolysis involved in protein catabolic process"/>
    <property type="evidence" value="ECO:0007669"/>
    <property type="project" value="TreeGrafter"/>
</dbReference>
<evidence type="ECO:0000256" key="7">
    <source>
        <dbReference type="SAM" id="MobiDB-lite"/>
    </source>
</evidence>
<name>A0A6L5JZZ4_RHOTE</name>
<keyword evidence="3" id="KW-0479">Metal-binding</keyword>
<dbReference type="Gene3D" id="3.30.2010.10">
    <property type="entry name" value="Metalloproteases ('zincins'), catalytic domain"/>
    <property type="match status" value="1"/>
</dbReference>
<organism evidence="10 11">
    <name type="scientific">Rhodocyclus tenuis</name>
    <name type="common">Rhodospirillum tenue</name>
    <dbReference type="NCBI Taxonomy" id="1066"/>
    <lineage>
        <taxon>Bacteria</taxon>
        <taxon>Pseudomonadati</taxon>
        <taxon>Pseudomonadota</taxon>
        <taxon>Betaproteobacteria</taxon>
        <taxon>Rhodocyclales</taxon>
        <taxon>Rhodocyclaceae</taxon>
        <taxon>Rhodocyclus</taxon>
    </lineage>
</organism>
<comment type="cofactor">
    <cofactor evidence="1">
        <name>Zn(2+)</name>
        <dbReference type="ChEBI" id="CHEBI:29105"/>
    </cofactor>
</comment>
<dbReference type="OrthoDB" id="9810445at2"/>
<evidence type="ECO:0000256" key="1">
    <source>
        <dbReference type="ARBA" id="ARBA00001947"/>
    </source>
</evidence>
<proteinExistence type="predicted"/>
<evidence type="ECO:0000259" key="9">
    <source>
        <dbReference type="Pfam" id="PF01435"/>
    </source>
</evidence>
<dbReference type="InterPro" id="IPR001915">
    <property type="entry name" value="Peptidase_M48"/>
</dbReference>
<accession>A0A6L5JZZ4</accession>
<sequence length="459" mass="47635">MSDVTGSLPSSPAFGGRFFGPSLPGAGIAGEGVWCADGSLRVRAGEREYRAGAVRVAASGFNAERVRLSWGAEFPRGEGDAADRGGVADSVSGGEAVGEYAFFVESAVDRAACAAGAPAVHAAALRGAIGAVTRVDRRFRLGWGVIAGVLLLPFIALIFFAFHADPLARWVVGHIPPAEEAVLGDMTLEQTRVQMRLLDHGPAVDAVRQIGDKLVAGSPHHYRWFVAERPELNAFAAPGGVVVVFSGLIRAAKTPEELAGVLAHEVSHAELRHSLLAMTKSLGLRALLSLAVGDLAGARVTDALSQLGDLKYSRDAEREADAEGLRRLLAAGIDPRGMVGIFETLARDEAGESAARGSARGEGTAADAAQEKTSARPSADSADPADRVGAADSAKPATAGNAPTTSARVRPPAFLSTHPPTEERLATLREAVAASQSAGRRYAPLAIDWAAVQRAVAKD</sequence>
<reference evidence="10 11" key="1">
    <citation type="submission" date="2019-10" db="EMBL/GenBank/DDBJ databases">
        <title>Whole-genome sequence of the purple nonsulfur photosynthetic bacterium Rhodocyclus tenuis.</title>
        <authorList>
            <person name="Kyndt J.A."/>
            <person name="Meyer T.E."/>
        </authorList>
    </citation>
    <scope>NUCLEOTIDE SEQUENCE [LARGE SCALE GENOMIC DNA]</scope>
    <source>
        <strain evidence="10 11">DSM 110</strain>
    </source>
</reference>
<gene>
    <name evidence="10" type="ORF">GHK24_12935</name>
</gene>
<dbReference type="PANTHER" id="PTHR22726">
    <property type="entry name" value="METALLOENDOPEPTIDASE OMA1"/>
    <property type="match status" value="1"/>
</dbReference>
<dbReference type="Proteomes" id="UP000480275">
    <property type="component" value="Unassembled WGS sequence"/>
</dbReference>
<protein>
    <submittedName>
        <fullName evidence="10">M48 family metalloprotease</fullName>
    </submittedName>
</protein>
<keyword evidence="5" id="KW-0862">Zinc</keyword>
<keyword evidence="6 10" id="KW-0482">Metalloprotease</keyword>
<dbReference type="Pfam" id="PF01435">
    <property type="entry name" value="Peptidase_M48"/>
    <property type="match status" value="1"/>
</dbReference>
<evidence type="ECO:0000256" key="3">
    <source>
        <dbReference type="ARBA" id="ARBA00022723"/>
    </source>
</evidence>
<evidence type="ECO:0000313" key="10">
    <source>
        <dbReference type="EMBL" id="MQY52676.1"/>
    </source>
</evidence>
<evidence type="ECO:0000256" key="2">
    <source>
        <dbReference type="ARBA" id="ARBA00022670"/>
    </source>
</evidence>
<dbReference type="GO" id="GO:0016020">
    <property type="term" value="C:membrane"/>
    <property type="evidence" value="ECO:0007669"/>
    <property type="project" value="TreeGrafter"/>
</dbReference>
<dbReference type="EMBL" id="WIXJ01000014">
    <property type="protein sequence ID" value="MQY52676.1"/>
    <property type="molecule type" value="Genomic_DNA"/>
</dbReference>
<comment type="caution">
    <text evidence="10">The sequence shown here is derived from an EMBL/GenBank/DDBJ whole genome shotgun (WGS) entry which is preliminary data.</text>
</comment>
<dbReference type="PANTHER" id="PTHR22726:SF1">
    <property type="entry name" value="METALLOENDOPEPTIDASE OMA1, MITOCHONDRIAL"/>
    <property type="match status" value="1"/>
</dbReference>